<dbReference type="EMBL" id="VXIV02000691">
    <property type="protein sequence ID" value="KAF6036649.1"/>
    <property type="molecule type" value="Genomic_DNA"/>
</dbReference>
<gene>
    <name evidence="1" type="ORF">EB796_005042</name>
</gene>
<proteinExistence type="predicted"/>
<keyword evidence="2" id="KW-1185">Reference proteome</keyword>
<dbReference type="Proteomes" id="UP000593567">
    <property type="component" value="Unassembled WGS sequence"/>
</dbReference>
<protein>
    <submittedName>
        <fullName evidence="1">Uncharacterized protein</fullName>
    </submittedName>
</protein>
<comment type="caution">
    <text evidence="1">The sequence shown here is derived from an EMBL/GenBank/DDBJ whole genome shotgun (WGS) entry which is preliminary data.</text>
</comment>
<name>A0A7J7KDC1_BUGNE</name>
<evidence type="ECO:0000313" key="1">
    <source>
        <dbReference type="EMBL" id="KAF6036649.1"/>
    </source>
</evidence>
<sequence length="97" mass="11286">MEDKVTQWRNILPPWQGFFEKAPLSSTIEEFKTEKGKMLLENLLHDVMTFDDSPCYVAWDMKNNKAAGFIINQSLYKDPALAPSRPFIHTVNEIQIR</sequence>
<dbReference type="AlphaFoldDB" id="A0A7J7KDC1"/>
<accession>A0A7J7KDC1</accession>
<reference evidence="1" key="1">
    <citation type="submission" date="2020-06" db="EMBL/GenBank/DDBJ databases">
        <title>Draft genome of Bugula neritina, a colonial animal packing powerful symbionts and potential medicines.</title>
        <authorList>
            <person name="Rayko M."/>
        </authorList>
    </citation>
    <scope>NUCLEOTIDE SEQUENCE [LARGE SCALE GENOMIC DNA]</scope>
    <source>
        <strain evidence="1">Kwan_BN1</strain>
    </source>
</reference>
<organism evidence="1 2">
    <name type="scientific">Bugula neritina</name>
    <name type="common">Brown bryozoan</name>
    <name type="synonym">Sertularia neritina</name>
    <dbReference type="NCBI Taxonomy" id="10212"/>
    <lineage>
        <taxon>Eukaryota</taxon>
        <taxon>Metazoa</taxon>
        <taxon>Spiralia</taxon>
        <taxon>Lophotrochozoa</taxon>
        <taxon>Bryozoa</taxon>
        <taxon>Gymnolaemata</taxon>
        <taxon>Cheilostomatida</taxon>
        <taxon>Flustrina</taxon>
        <taxon>Buguloidea</taxon>
        <taxon>Bugulidae</taxon>
        <taxon>Bugula</taxon>
    </lineage>
</organism>
<evidence type="ECO:0000313" key="2">
    <source>
        <dbReference type="Proteomes" id="UP000593567"/>
    </source>
</evidence>